<evidence type="ECO:0000259" key="14">
    <source>
        <dbReference type="PROSITE" id="PS50928"/>
    </source>
</evidence>
<feature type="transmembrane region" description="Helical" evidence="13">
    <location>
        <begin position="146"/>
        <end position="166"/>
    </location>
</feature>
<keyword evidence="2 13" id="KW-0813">Transport</keyword>
<accession>A0AAP9RE65</accession>
<comment type="subcellular location">
    <subcellularLocation>
        <location evidence="1 13">Cell membrane</location>
        <topology evidence="1 13">Multi-pass membrane protein</topology>
    </subcellularLocation>
</comment>
<dbReference type="InterPro" id="IPR045621">
    <property type="entry name" value="BPD_transp_1_N"/>
</dbReference>
<protein>
    <recommendedName>
        <fullName evidence="12">Nickel import system permease protein NikB</fullName>
    </recommendedName>
</protein>
<feature type="transmembrane region" description="Helical" evidence="13">
    <location>
        <begin position="111"/>
        <end position="134"/>
    </location>
</feature>
<feature type="domain" description="ABC transmembrane type-1" evidence="14">
    <location>
        <begin position="72"/>
        <end position="273"/>
    </location>
</feature>
<dbReference type="NCBIfam" id="NF045470">
    <property type="entry name" value="Opp2B"/>
    <property type="match status" value="1"/>
</dbReference>
<evidence type="ECO:0000256" key="10">
    <source>
        <dbReference type="ARBA" id="ARBA00024202"/>
    </source>
</evidence>
<evidence type="ECO:0000256" key="13">
    <source>
        <dbReference type="RuleBase" id="RU363032"/>
    </source>
</evidence>
<gene>
    <name evidence="15" type="ORF">FF104_06590</name>
</gene>
<sequence length="286" mass="31996">MYLSPSDPAEMMLNSQGISVSTEVLETTREELGLNKSFTEQYAYWVSNILKGDMGKSYSTQRSVVTELKEHMPYTIMLTLSSMIITLLISIPLGILCALKKNSLTDYIIRVCTFIGNSIPGFFVGLILLFVFALKLRILPVLSESGIKSIILPSVTLAISMSSRYIRQIREVVMEELDKGYVKGAYSRGVPQWKIIYRHVFRNILITVITLIGLSVGSLLGGSAIVENIFVWPGLGSLALNAVKARDYPLVQGYVMWTAIIFVIINLIVDFIYGILDPRTIKNRRN</sequence>
<evidence type="ECO:0000313" key="15">
    <source>
        <dbReference type="EMBL" id="QMW90637.1"/>
    </source>
</evidence>
<feature type="transmembrane region" description="Helical" evidence="13">
    <location>
        <begin position="254"/>
        <end position="276"/>
    </location>
</feature>
<organism evidence="15 16">
    <name type="scientific">Clostridium butyricum</name>
    <dbReference type="NCBI Taxonomy" id="1492"/>
    <lineage>
        <taxon>Bacteria</taxon>
        <taxon>Bacillati</taxon>
        <taxon>Bacillota</taxon>
        <taxon>Clostridia</taxon>
        <taxon>Eubacteriales</taxon>
        <taxon>Clostridiaceae</taxon>
        <taxon>Clostridium</taxon>
    </lineage>
</organism>
<dbReference type="Gene3D" id="1.10.3720.10">
    <property type="entry name" value="MetI-like"/>
    <property type="match status" value="1"/>
</dbReference>
<evidence type="ECO:0000256" key="7">
    <source>
        <dbReference type="ARBA" id="ARBA00023065"/>
    </source>
</evidence>
<dbReference type="InterPro" id="IPR035906">
    <property type="entry name" value="MetI-like_sf"/>
</dbReference>
<dbReference type="PANTHER" id="PTHR43163:SF6">
    <property type="entry name" value="DIPEPTIDE TRANSPORT SYSTEM PERMEASE PROTEIN DPPB-RELATED"/>
    <property type="match status" value="1"/>
</dbReference>
<evidence type="ECO:0000256" key="5">
    <source>
        <dbReference type="ARBA" id="ARBA00022692"/>
    </source>
</evidence>
<proteinExistence type="inferred from homology"/>
<comment type="subunit">
    <text evidence="11">The complex is composed of two ATP-binding proteins (NikD and NikE), two transmembrane proteins (NikB and NikC) and a solute-binding protein (NikA).</text>
</comment>
<dbReference type="GO" id="GO:0015099">
    <property type="term" value="F:nickel cation transmembrane transporter activity"/>
    <property type="evidence" value="ECO:0007669"/>
    <property type="project" value="InterPro"/>
</dbReference>
<comment type="similarity">
    <text evidence="10">Belongs to the binding-protein-dependent transport system permease family. OppBC subfamily.</text>
</comment>
<dbReference type="Pfam" id="PF00528">
    <property type="entry name" value="BPD_transp_1"/>
    <property type="match status" value="1"/>
</dbReference>
<evidence type="ECO:0000256" key="11">
    <source>
        <dbReference type="ARBA" id="ARBA00038669"/>
    </source>
</evidence>
<dbReference type="CDD" id="cd06261">
    <property type="entry name" value="TM_PBP2"/>
    <property type="match status" value="1"/>
</dbReference>
<evidence type="ECO:0000256" key="12">
    <source>
        <dbReference type="ARBA" id="ARBA00044774"/>
    </source>
</evidence>
<keyword evidence="3" id="KW-1003">Cell membrane</keyword>
<keyword evidence="4" id="KW-0533">Nickel</keyword>
<evidence type="ECO:0000256" key="4">
    <source>
        <dbReference type="ARBA" id="ARBA00022596"/>
    </source>
</evidence>
<keyword evidence="8" id="KW-0921">Nickel transport</keyword>
<dbReference type="InterPro" id="IPR050045">
    <property type="entry name" value="Opp2B"/>
</dbReference>
<dbReference type="InterPro" id="IPR000515">
    <property type="entry name" value="MetI-like"/>
</dbReference>
<keyword evidence="6 13" id="KW-1133">Transmembrane helix</keyword>
<dbReference type="KEGG" id="cbut:ATN24_08235"/>
<evidence type="ECO:0000313" key="16">
    <source>
        <dbReference type="Proteomes" id="UP000515243"/>
    </source>
</evidence>
<dbReference type="PROSITE" id="PS50928">
    <property type="entry name" value="ABC_TM1"/>
    <property type="match status" value="1"/>
</dbReference>
<feature type="transmembrane region" description="Helical" evidence="13">
    <location>
        <begin position="204"/>
        <end position="226"/>
    </location>
</feature>
<keyword evidence="9 13" id="KW-0472">Membrane</keyword>
<dbReference type="Pfam" id="PF19300">
    <property type="entry name" value="BPD_transp_1_N"/>
    <property type="match status" value="1"/>
</dbReference>
<evidence type="ECO:0000256" key="3">
    <source>
        <dbReference type="ARBA" id="ARBA00022475"/>
    </source>
</evidence>
<keyword evidence="5 13" id="KW-0812">Transmembrane</keyword>
<name>A0AAP9RE65_CLOBU</name>
<dbReference type="AlphaFoldDB" id="A0AAP9RE65"/>
<evidence type="ECO:0000256" key="2">
    <source>
        <dbReference type="ARBA" id="ARBA00022448"/>
    </source>
</evidence>
<dbReference type="EMBL" id="CP040626">
    <property type="protein sequence ID" value="QMW90637.1"/>
    <property type="molecule type" value="Genomic_DNA"/>
</dbReference>
<reference evidence="15 16" key="1">
    <citation type="submission" date="2019-05" db="EMBL/GenBank/DDBJ databases">
        <authorList>
            <person name="Schori C."/>
            <person name="Ahrens C."/>
        </authorList>
    </citation>
    <scope>NUCLEOTIDE SEQUENCE [LARGE SCALE GENOMIC DNA]</scope>
    <source>
        <strain evidence="15 16">DSM 10702</strain>
    </source>
</reference>
<keyword evidence="7" id="KW-0406">Ion transport</keyword>
<evidence type="ECO:0000256" key="6">
    <source>
        <dbReference type="ARBA" id="ARBA00022989"/>
    </source>
</evidence>
<dbReference type="GO" id="GO:0005886">
    <property type="term" value="C:plasma membrane"/>
    <property type="evidence" value="ECO:0007669"/>
    <property type="project" value="UniProtKB-SubCell"/>
</dbReference>
<evidence type="ECO:0000256" key="9">
    <source>
        <dbReference type="ARBA" id="ARBA00023136"/>
    </source>
</evidence>
<dbReference type="SUPFAM" id="SSF161098">
    <property type="entry name" value="MetI-like"/>
    <property type="match status" value="1"/>
</dbReference>
<evidence type="ECO:0000256" key="8">
    <source>
        <dbReference type="ARBA" id="ARBA00023112"/>
    </source>
</evidence>
<dbReference type="Proteomes" id="UP000515243">
    <property type="component" value="Chromosome 1"/>
</dbReference>
<feature type="transmembrane region" description="Helical" evidence="13">
    <location>
        <begin position="74"/>
        <end position="99"/>
    </location>
</feature>
<dbReference type="PANTHER" id="PTHR43163">
    <property type="entry name" value="DIPEPTIDE TRANSPORT SYSTEM PERMEASE PROTEIN DPPB-RELATED"/>
    <property type="match status" value="1"/>
</dbReference>
<evidence type="ECO:0000256" key="1">
    <source>
        <dbReference type="ARBA" id="ARBA00004651"/>
    </source>
</evidence>